<dbReference type="InterPro" id="IPR036844">
    <property type="entry name" value="Hint_dom_sf"/>
</dbReference>
<comment type="caution">
    <text evidence="2">The sequence shown here is derived from an EMBL/GenBank/DDBJ whole genome shotgun (WGS) entry which is preliminary data.</text>
</comment>
<dbReference type="PROSITE" id="PS50817">
    <property type="entry name" value="INTEIN_N_TER"/>
    <property type="match status" value="1"/>
</dbReference>
<dbReference type="CDD" id="cd00081">
    <property type="entry name" value="Hint"/>
    <property type="match status" value="1"/>
</dbReference>
<dbReference type="PROSITE" id="PS50818">
    <property type="entry name" value="INTEIN_C_TER"/>
    <property type="match status" value="1"/>
</dbReference>
<dbReference type="Proteomes" id="UP000050417">
    <property type="component" value="Unassembled WGS sequence"/>
</dbReference>
<reference evidence="2 3" key="1">
    <citation type="submission" date="2015-07" db="EMBL/GenBank/DDBJ databases">
        <title>Genome sequence of Ornatilinea apprima DSM 23815.</title>
        <authorList>
            <person name="Hemp J."/>
            <person name="Ward L.M."/>
            <person name="Pace L.A."/>
            <person name="Fischer W.W."/>
        </authorList>
    </citation>
    <scope>NUCLEOTIDE SEQUENCE [LARGE SCALE GENOMIC DNA]</scope>
    <source>
        <strain evidence="2 3">P3M-1</strain>
    </source>
</reference>
<keyword evidence="3" id="KW-1185">Reference proteome</keyword>
<feature type="domain" description="Hint" evidence="1">
    <location>
        <begin position="561"/>
        <end position="606"/>
    </location>
</feature>
<dbReference type="InterPro" id="IPR006141">
    <property type="entry name" value="Intein_N"/>
</dbReference>
<proteinExistence type="predicted"/>
<accession>A0A0N8GKM4</accession>
<gene>
    <name evidence="2" type="ORF">ADN00_18870</name>
</gene>
<evidence type="ECO:0000313" key="2">
    <source>
        <dbReference type="EMBL" id="KPL70106.1"/>
    </source>
</evidence>
<evidence type="ECO:0000313" key="3">
    <source>
        <dbReference type="Proteomes" id="UP000050417"/>
    </source>
</evidence>
<organism evidence="2 3">
    <name type="scientific">Ornatilinea apprima</name>
    <dbReference type="NCBI Taxonomy" id="1134406"/>
    <lineage>
        <taxon>Bacteria</taxon>
        <taxon>Bacillati</taxon>
        <taxon>Chloroflexota</taxon>
        <taxon>Anaerolineae</taxon>
        <taxon>Anaerolineales</taxon>
        <taxon>Anaerolineaceae</taxon>
        <taxon>Ornatilinea</taxon>
    </lineage>
</organism>
<evidence type="ECO:0000259" key="1">
    <source>
        <dbReference type="SMART" id="SM00305"/>
    </source>
</evidence>
<dbReference type="Pfam" id="PF04233">
    <property type="entry name" value="Phage_Mu_F"/>
    <property type="match status" value="1"/>
</dbReference>
<dbReference type="Pfam" id="PF14890">
    <property type="entry name" value="Intein_splicing"/>
    <property type="match status" value="1"/>
</dbReference>
<dbReference type="RefSeq" id="WP_075064593.1">
    <property type="nucleotide sequence ID" value="NZ_LGCL01000045.1"/>
</dbReference>
<dbReference type="SUPFAM" id="SSF51294">
    <property type="entry name" value="Hedgehog/intein (Hint) domain"/>
    <property type="match status" value="1"/>
</dbReference>
<dbReference type="InterPro" id="IPR003586">
    <property type="entry name" value="Hint_dom_C"/>
</dbReference>
<sequence length="883" mass="99477">MADYEGDLFITSDRFRKALLNSERAAASEMVRVYGNIWKEINTQIREIGQNYYANQAAGIATDQAWLQQLGRLKLLRKQVESELARFAKYAEDKVISEQEAAVKSAQEHAEKLIRARLGLPLQGPAILPGEVRLVFNRLPAQSIKELIGFMQDGSPLKELFDGLPNDGGKIVEEGLIQGLALGLSPAQIAINIRKGLGGNLARALTIARTEVLRSYREASRLTYKENEDVVAGWIWRSARNTRTCACCWAMDGTEHSLDERLDDHPNGRCLTPGTVVSGPIATAFVSRYYEGDIVTIQTSSGKFLSVTPNHPILTSRGWVAADSIVEGDNVVCYSGDEWRSSGMCPDDYQVPTAVENIPGSLNLTRLITMPTSPKDFHGDGVGSNIHVIYTNRFLGICSKTSFAEPFFEEYFCRGLSNRPFFSSHCPSEFFFKWDNSTSYSVLGDFDPFTVFFNRNILGKQFIRLGLVSEADIISNQSSSDCTSRYAEGFSEGILRFSRQVSSDNFVFRNVEFISPGFTGFFPDDTITSAFVSEQVMSLEKISQALFRSVEYGSSILRAITRNVSLDRVLEISITRFSGHVYNLQTPVGWYIANGVITHNCTMIPKTATWAEIGKRYGIDLSDIPDTNPEIKSGTALFEKLPAEKQIKIFGPAKYAAWKDGQFTLSDIVGRKRSREWGTHRYERSLQDLIGEKAKEYTRLARMGMAQRAGNYTVDDLVHIAGIGLRKLTPGELDRVVRHVANAGFSSTEMMRVRMPIRGQFWNGKWLGTDDRIPTDVGHYLKHVVVNQEWPDGTTLKDYKRSLREVILDPASDIFVSKYNDAWQIGFIRESREWQGLRGKDFILVEYKVQYGYWTTGFQPQNLSRQVFEGRESIVWLRNRILK</sequence>
<dbReference type="SMART" id="SM00305">
    <property type="entry name" value="HintC"/>
    <property type="match status" value="1"/>
</dbReference>
<dbReference type="AlphaFoldDB" id="A0A0N8GKM4"/>
<protein>
    <recommendedName>
        <fullName evidence="1">Hint domain-containing protein</fullName>
    </recommendedName>
</protein>
<dbReference type="InterPro" id="IPR030934">
    <property type="entry name" value="Intein_C"/>
</dbReference>
<dbReference type="GO" id="GO:0016539">
    <property type="term" value="P:intein-mediated protein splicing"/>
    <property type="evidence" value="ECO:0007669"/>
    <property type="project" value="InterPro"/>
</dbReference>
<name>A0A0N8GKM4_9CHLR</name>
<dbReference type="OrthoDB" id="976362at2"/>
<dbReference type="EMBL" id="LGCL01000045">
    <property type="protein sequence ID" value="KPL70106.1"/>
    <property type="molecule type" value="Genomic_DNA"/>
</dbReference>
<dbReference type="InterPro" id="IPR006528">
    <property type="entry name" value="Phage_head_morphogenesis_dom"/>
</dbReference>
<dbReference type="STRING" id="1134406.ADN00_18870"/>
<dbReference type="Gene3D" id="2.170.16.10">
    <property type="entry name" value="Hedgehog/Intein (Hint) domain"/>
    <property type="match status" value="1"/>
</dbReference>